<evidence type="ECO:0000313" key="1">
    <source>
        <dbReference type="EMBL" id="GBP51960.1"/>
    </source>
</evidence>
<protein>
    <submittedName>
        <fullName evidence="1">Uncharacterized protein</fullName>
    </submittedName>
</protein>
<gene>
    <name evidence="1" type="ORF">EVAR_80055_1</name>
</gene>
<comment type="caution">
    <text evidence="1">The sequence shown here is derived from an EMBL/GenBank/DDBJ whole genome shotgun (WGS) entry which is preliminary data.</text>
</comment>
<name>A0A4C1WM87_EUMVA</name>
<evidence type="ECO:0000313" key="2">
    <source>
        <dbReference type="Proteomes" id="UP000299102"/>
    </source>
</evidence>
<reference evidence="1 2" key="1">
    <citation type="journal article" date="2019" name="Commun. Biol.">
        <title>The bagworm genome reveals a unique fibroin gene that provides high tensile strength.</title>
        <authorList>
            <person name="Kono N."/>
            <person name="Nakamura H."/>
            <person name="Ohtoshi R."/>
            <person name="Tomita M."/>
            <person name="Numata K."/>
            <person name="Arakawa K."/>
        </authorList>
    </citation>
    <scope>NUCLEOTIDE SEQUENCE [LARGE SCALE GENOMIC DNA]</scope>
</reference>
<accession>A0A4C1WM87</accession>
<dbReference type="EMBL" id="BGZK01000592">
    <property type="protein sequence ID" value="GBP51960.1"/>
    <property type="molecule type" value="Genomic_DNA"/>
</dbReference>
<dbReference type="Proteomes" id="UP000299102">
    <property type="component" value="Unassembled WGS sequence"/>
</dbReference>
<proteinExistence type="predicted"/>
<keyword evidence="2" id="KW-1185">Reference proteome</keyword>
<dbReference type="AlphaFoldDB" id="A0A4C1WM87"/>
<sequence>MMGKTFGDEEKENERSATDTGECLVYIVRIVRSGGTVDNLATAQEFVGPTGRVDVVGKQYTKIMNERIVIATENEICDGKMGFRKGTPSKKQALFLRNSSPRDRIYNF</sequence>
<organism evidence="1 2">
    <name type="scientific">Eumeta variegata</name>
    <name type="common">Bagworm moth</name>
    <name type="synonym">Eumeta japonica</name>
    <dbReference type="NCBI Taxonomy" id="151549"/>
    <lineage>
        <taxon>Eukaryota</taxon>
        <taxon>Metazoa</taxon>
        <taxon>Ecdysozoa</taxon>
        <taxon>Arthropoda</taxon>
        <taxon>Hexapoda</taxon>
        <taxon>Insecta</taxon>
        <taxon>Pterygota</taxon>
        <taxon>Neoptera</taxon>
        <taxon>Endopterygota</taxon>
        <taxon>Lepidoptera</taxon>
        <taxon>Glossata</taxon>
        <taxon>Ditrysia</taxon>
        <taxon>Tineoidea</taxon>
        <taxon>Psychidae</taxon>
        <taxon>Oiketicinae</taxon>
        <taxon>Eumeta</taxon>
    </lineage>
</organism>